<reference evidence="2" key="1">
    <citation type="journal article" date="2011" name="PLoS Biol.">
        <title>Gene gain and loss during evolution of obligate parasitism in the white rust pathogen of Arabidopsis thaliana.</title>
        <authorList>
            <person name="Kemen E."/>
            <person name="Gardiner A."/>
            <person name="Schultz-Larsen T."/>
            <person name="Kemen A.C."/>
            <person name="Balmuth A.L."/>
            <person name="Robert-Seilaniantz A."/>
            <person name="Bailey K."/>
            <person name="Holub E."/>
            <person name="Studholme D.J."/>
            <person name="Maclean D."/>
            <person name="Jones J.D."/>
        </authorList>
    </citation>
    <scope>NUCLEOTIDE SEQUENCE</scope>
</reference>
<name>F0W8W0_9STRA</name>
<dbReference type="InterPro" id="IPR012337">
    <property type="entry name" value="RNaseH-like_sf"/>
</dbReference>
<dbReference type="Pfam" id="PF07727">
    <property type="entry name" value="RVT_2"/>
    <property type="match status" value="1"/>
</dbReference>
<dbReference type="SUPFAM" id="SSF56672">
    <property type="entry name" value="DNA/RNA polymerases"/>
    <property type="match status" value="1"/>
</dbReference>
<dbReference type="AlphaFoldDB" id="F0W8W0"/>
<dbReference type="GO" id="GO:0015074">
    <property type="term" value="P:DNA integration"/>
    <property type="evidence" value="ECO:0007669"/>
    <property type="project" value="InterPro"/>
</dbReference>
<accession>F0W8W0</accession>
<organism evidence="2">
    <name type="scientific">Albugo laibachii Nc14</name>
    <dbReference type="NCBI Taxonomy" id="890382"/>
    <lineage>
        <taxon>Eukaryota</taxon>
        <taxon>Sar</taxon>
        <taxon>Stramenopiles</taxon>
        <taxon>Oomycota</taxon>
        <taxon>Peronosporomycetes</taxon>
        <taxon>Albuginales</taxon>
        <taxon>Albuginaceae</taxon>
        <taxon>Albugo</taxon>
    </lineage>
</organism>
<protein>
    <submittedName>
        <fullName evidence="2">Putative polyprotein</fullName>
    </submittedName>
</protein>
<dbReference type="PANTHER" id="PTHR11439">
    <property type="entry name" value="GAG-POL-RELATED RETROTRANSPOSON"/>
    <property type="match status" value="1"/>
</dbReference>
<evidence type="ECO:0000259" key="1">
    <source>
        <dbReference type="PROSITE" id="PS50994"/>
    </source>
</evidence>
<proteinExistence type="predicted"/>
<evidence type="ECO:0000313" key="2">
    <source>
        <dbReference type="EMBL" id="CCA17571.1"/>
    </source>
</evidence>
<dbReference type="PROSITE" id="PS50994">
    <property type="entry name" value="INTEGRASE"/>
    <property type="match status" value="1"/>
</dbReference>
<dbReference type="CDD" id="cd09272">
    <property type="entry name" value="RNase_HI_RT_Ty1"/>
    <property type="match status" value="1"/>
</dbReference>
<dbReference type="PANTHER" id="PTHR11439:SF440">
    <property type="entry name" value="INTEGRASE CATALYTIC DOMAIN-CONTAINING PROTEIN"/>
    <property type="match status" value="1"/>
</dbReference>
<reference evidence="2" key="2">
    <citation type="submission" date="2011-02" db="EMBL/GenBank/DDBJ databases">
        <authorList>
            <person name="MacLean D."/>
        </authorList>
    </citation>
    <scope>NUCLEOTIDE SEQUENCE</scope>
</reference>
<dbReference type="Gene3D" id="3.30.420.10">
    <property type="entry name" value="Ribonuclease H-like superfamily/Ribonuclease H"/>
    <property type="match status" value="1"/>
</dbReference>
<dbReference type="EMBL" id="FR824082">
    <property type="protein sequence ID" value="CCA17571.1"/>
    <property type="molecule type" value="Genomic_DNA"/>
</dbReference>
<dbReference type="SUPFAM" id="SSF53098">
    <property type="entry name" value="Ribonuclease H-like"/>
    <property type="match status" value="1"/>
</dbReference>
<dbReference type="InterPro" id="IPR001584">
    <property type="entry name" value="Integrase_cat-core"/>
</dbReference>
<dbReference type="InterPro" id="IPR043502">
    <property type="entry name" value="DNA/RNA_pol_sf"/>
</dbReference>
<dbReference type="HOGENOM" id="CLU_001650_21_3_1"/>
<feature type="domain" description="Integrase catalytic" evidence="1">
    <location>
        <begin position="1"/>
        <end position="108"/>
    </location>
</feature>
<dbReference type="InterPro" id="IPR013103">
    <property type="entry name" value="RVT_2"/>
</dbReference>
<dbReference type="Pfam" id="PF13683">
    <property type="entry name" value="rve_3"/>
    <property type="match status" value="1"/>
</dbReference>
<dbReference type="GO" id="GO:0003676">
    <property type="term" value="F:nucleic acid binding"/>
    <property type="evidence" value="ECO:0007669"/>
    <property type="project" value="InterPro"/>
</dbReference>
<gene>
    <name evidence="2" type="primary">AlNc14C37G3235</name>
    <name evidence="2" type="ORF">ALNC14_037140</name>
</gene>
<dbReference type="InterPro" id="IPR036397">
    <property type="entry name" value="RNaseH_sf"/>
</dbReference>
<sequence length="813" mass="92207">MMERQTNRRIKCIRTDNGTEYLNKRFTEECRRNGIIHQTTAPYSPQQNGLAERMNRTLMERARAMMEHKNVDKKWWAEAINTAAWITNRFLNSLQPDRTPLEICFGSTPDLSHRRVFGSTGFAHIDRSKRSKLDAKAMSTKQIEISRTVRLVERCTTRYIQLIDPPTAILHSPVPVDGDDRHTNVFIGNPELQFMEIDQVGHPHRAGQLAIHGNSDLTTFSLEAVSADTSLMDIDNSPNGDQVTLRPDQLAARCHRSATNIVPQGGMELHTFPDRFSASVAPRRRQRTVQESNLSDAIVPYPDVTLVNHGDDDSRETKRMRIMSEQENAVIENPARYEEVLESGDSAHWKSAIALEFQSLAEKQTWKIVNLPNGQKVIGCKWVFAVKRNEHGKIQRYKARVIAQGYIQTAGVDYTDTYAPVASTSSIRVLLSLCVQLGYKIHQYDVDKAFLNGHLKGDVCKLQRSLYGLKQASEVCYKTISNVFLDLKFQQCRSDACIFVRRNQTNFVYVALYVDDMLISAQSLDVIEYISNQLAKVFTMKKLGMAKFILDMKLSYNVKKKLMQLSQKACINRMVERFGQQSSTLVHNLTCTSQKLIKATNEVESMNKKPYRSLIGSLLYIAMSTRPDVAFAVCELSRFLEKPCLAHWNAGIRVLIYLRTTSELGLIFNGSNGNLVIEAYSDSDWGCSRDDRRSTSGIMVMVNGTPVVYKSRLQKSVALSSAEAEYMVMSMCVQEILWSAIAIAAIDGYHSRAKHIDIRHHFIREHVKVGNIKLDYITTKLQLADFLTKAIATKHFEHLIKLSGITQSRVVFV</sequence>